<dbReference type="InterPro" id="IPR041463">
    <property type="entry name" value="LidA_long_CC"/>
</dbReference>
<protein>
    <recommendedName>
        <fullName evidence="2">LidA long coiled-coil domain-containing protein</fullName>
    </recommendedName>
</protein>
<dbReference type="RefSeq" id="WP_058459960.1">
    <property type="nucleotide sequence ID" value="NZ_CAAAIY010000021.1"/>
</dbReference>
<dbReference type="OrthoDB" id="5654078at2"/>
<reference evidence="3 4" key="1">
    <citation type="submission" date="2015-11" db="EMBL/GenBank/DDBJ databases">
        <title>Genomic analysis of 38 Legionella species identifies large and diverse effector repertoires.</title>
        <authorList>
            <person name="Burstein D."/>
            <person name="Amaro F."/>
            <person name="Zusman T."/>
            <person name="Lifshitz Z."/>
            <person name="Cohen O."/>
            <person name="Gilbert J.A."/>
            <person name="Pupko T."/>
            <person name="Shuman H.A."/>
            <person name="Segal G."/>
        </authorList>
    </citation>
    <scope>NUCLEOTIDE SEQUENCE [LARGE SCALE GENOMIC DNA]</scope>
    <source>
        <strain evidence="3 4">WIGA</strain>
    </source>
</reference>
<dbReference type="EMBL" id="LNXU01000019">
    <property type="protein sequence ID" value="KTC73720.1"/>
    <property type="molecule type" value="Genomic_DNA"/>
</dbReference>
<dbReference type="Pfam" id="PF18641">
    <property type="entry name" value="LidA_Long_CC"/>
    <property type="match status" value="1"/>
</dbReference>
<organism evidence="3 4">
    <name type="scientific">Legionella bozemanae</name>
    <name type="common">Fluoribacter bozemanae</name>
    <dbReference type="NCBI Taxonomy" id="447"/>
    <lineage>
        <taxon>Bacteria</taxon>
        <taxon>Pseudomonadati</taxon>
        <taxon>Pseudomonadota</taxon>
        <taxon>Gammaproteobacteria</taxon>
        <taxon>Legionellales</taxon>
        <taxon>Legionellaceae</taxon>
        <taxon>Legionella</taxon>
    </lineage>
</organism>
<accession>A0A0W0RRN5</accession>
<dbReference type="Proteomes" id="UP000054695">
    <property type="component" value="Unassembled WGS sequence"/>
</dbReference>
<dbReference type="PATRIC" id="fig|447.4.peg.2508"/>
<evidence type="ECO:0000259" key="2">
    <source>
        <dbReference type="Pfam" id="PF18641"/>
    </source>
</evidence>
<sequence>MANTSQSAPMALTSSQLEKWFANIEKGNGRTTTETNSSLAAQFLARFGLQDATQVIEFLKTVGGNETINMIAQEIMKEEAQIQFIREKNAEELLRQQQLLFLLMSLIAKSKAQAEHVSEQTQQQNDQKLKEARVEGKKESRSIATHMADANARANKLQELDKELRKLENDLQEVEKELEAIEEEVLLMEDRHVHITDDLDLLNTYLQLPLVNNQPIPHAHVHQQIATLSAQLAALRAQQAAPIPATFSDTTQLQLTKLRIDKKIRMLEDRLSFHQAQLQQPPQTSEQVFQQLLERVKAQLNEPEHIYESPTHREREEESLRLQERGFSQALQVLRNERILLNSQLERVYDFSQAQLIIDPSHMSRYRRYGDSYAYFSEDIAPERERQLSEQDWLQAKLNYETSRPHICTVNFFYNDQMNREVESLKERTQFCQSRAQDLMSRIEKVQTTKLQLLPEKTPFSMTPKPQPKSSYSLMLERLVPSHAPAPRPQDILNAHKELEAVVPSHNKDALHKLIDEVRPDEIMAPEIRFSWFNRFKSLMPNVPVPVPEVEEESKLKYKK</sequence>
<comment type="caution">
    <text evidence="3">The sequence shown here is derived from an EMBL/GenBank/DDBJ whole genome shotgun (WGS) entry which is preliminary data.</text>
</comment>
<evidence type="ECO:0000256" key="1">
    <source>
        <dbReference type="SAM" id="Coils"/>
    </source>
</evidence>
<keyword evidence="4" id="KW-1185">Reference proteome</keyword>
<keyword evidence="1" id="KW-0175">Coiled coil</keyword>
<evidence type="ECO:0000313" key="4">
    <source>
        <dbReference type="Proteomes" id="UP000054695"/>
    </source>
</evidence>
<feature type="domain" description="LidA long coiled-coil" evidence="2">
    <location>
        <begin position="262"/>
        <end position="452"/>
    </location>
</feature>
<dbReference type="Gene3D" id="6.10.140.2010">
    <property type="match status" value="1"/>
</dbReference>
<gene>
    <name evidence="3" type="ORF">Lboz_2366</name>
</gene>
<name>A0A0W0RRN5_LEGBO</name>
<evidence type="ECO:0000313" key="3">
    <source>
        <dbReference type="EMBL" id="KTC73720.1"/>
    </source>
</evidence>
<proteinExistence type="predicted"/>
<feature type="coiled-coil region" evidence="1">
    <location>
        <begin position="68"/>
        <end position="191"/>
    </location>
</feature>
<dbReference type="AlphaFoldDB" id="A0A0W0RRN5"/>